<name>A0A369LE14_9ACTN</name>
<accession>A0A369LE14</accession>
<gene>
    <name evidence="2" type="ORF">C1881_08510</name>
</gene>
<dbReference type="Proteomes" id="UP000253975">
    <property type="component" value="Unassembled WGS sequence"/>
</dbReference>
<protein>
    <submittedName>
        <fullName evidence="2">Uncharacterized protein</fullName>
    </submittedName>
</protein>
<dbReference type="AlphaFoldDB" id="A0A369LE14"/>
<reference evidence="2 3" key="1">
    <citation type="journal article" date="2018" name="Elife">
        <title>Discovery and characterization of a prevalent human gut bacterial enzyme sufficient for the inactivation of a family of plant toxins.</title>
        <authorList>
            <person name="Koppel N."/>
            <person name="Bisanz J.E."/>
            <person name="Pandelia M.E."/>
            <person name="Turnbaugh P.J."/>
            <person name="Balskus E.P."/>
        </authorList>
    </citation>
    <scope>NUCLEOTIDE SEQUENCE [LARGE SCALE GENOMIC DNA]</scope>
    <source>
        <strain evidence="2 3">OB21 GAM31</strain>
    </source>
</reference>
<dbReference type="EMBL" id="PPTO01000015">
    <property type="protein sequence ID" value="RDB56385.1"/>
    <property type="molecule type" value="Genomic_DNA"/>
</dbReference>
<dbReference type="SUPFAM" id="SSF51004">
    <property type="entry name" value="C-terminal (heme d1) domain of cytochrome cd1-nitrite reductase"/>
    <property type="match status" value="1"/>
</dbReference>
<dbReference type="PANTHER" id="PTHR47197">
    <property type="entry name" value="PROTEIN NIRF"/>
    <property type="match status" value="1"/>
</dbReference>
<dbReference type="PROSITE" id="PS51257">
    <property type="entry name" value="PROKAR_LIPOPROTEIN"/>
    <property type="match status" value="1"/>
</dbReference>
<feature type="compositionally biased region" description="Low complexity" evidence="1">
    <location>
        <begin position="58"/>
        <end position="68"/>
    </location>
</feature>
<dbReference type="Gene3D" id="2.130.10.10">
    <property type="entry name" value="YVTN repeat-like/Quinoprotein amine dehydrogenase"/>
    <property type="match status" value="2"/>
</dbReference>
<proteinExistence type="predicted"/>
<organism evidence="2 3">
    <name type="scientific">Slackia isoflavoniconvertens</name>
    <dbReference type="NCBI Taxonomy" id="572010"/>
    <lineage>
        <taxon>Bacteria</taxon>
        <taxon>Bacillati</taxon>
        <taxon>Actinomycetota</taxon>
        <taxon>Coriobacteriia</taxon>
        <taxon>Eggerthellales</taxon>
        <taxon>Eggerthellaceae</taxon>
        <taxon>Slackia</taxon>
    </lineage>
</organism>
<dbReference type="InterPro" id="IPR015943">
    <property type="entry name" value="WD40/YVTN_repeat-like_dom_sf"/>
</dbReference>
<dbReference type="InterPro" id="IPR011048">
    <property type="entry name" value="Haem_d1_sf"/>
</dbReference>
<comment type="caution">
    <text evidence="2">The sequence shown here is derived from an EMBL/GenBank/DDBJ whole genome shotgun (WGS) entry which is preliminary data.</text>
</comment>
<feature type="compositionally biased region" description="Basic and acidic residues" evidence="1">
    <location>
        <begin position="44"/>
        <end position="57"/>
    </location>
</feature>
<sequence length="387" mass="41516">MATRKKYVQLITRRRFVKISAASIASTSLFMFGCSKSSQQTDEPDSRSARDASEQKEQQSPSSSTSTPMNREYVYVTEYAGNTLAAVDFENQTIATRYPAGQNPMMAVEGDSVLYVGNSSGGKLQAFNIDTGLNTPIAAGQQPLGLVIDEDSQILYACDYFSSAIQIIDTKLGSMTSSIPLSDVGFIGRTDPPACCRTTPGAGRRPVCMAKSSDGILYCANYGTYDIARIDLSSGEEIEPFDGVVGPRTMLLSKDESSILLAGVGGENEERVFDLYVIDRKTGTRFATIPIGEGVVDVCMSNTGNRAFAIARDEGALVEIDTATWQELRRAQLEIGIGAICLSNDDSTLYVANAETGELLAVDVESLETISRVSGLSNPKDVAVLRG</sequence>
<evidence type="ECO:0000313" key="2">
    <source>
        <dbReference type="EMBL" id="RDB56385.1"/>
    </source>
</evidence>
<evidence type="ECO:0000256" key="1">
    <source>
        <dbReference type="SAM" id="MobiDB-lite"/>
    </source>
</evidence>
<feature type="region of interest" description="Disordered" evidence="1">
    <location>
        <begin position="35"/>
        <end position="68"/>
    </location>
</feature>
<dbReference type="RefSeq" id="WP_114616103.1">
    <property type="nucleotide sequence ID" value="NZ_PPTO01000015.1"/>
</dbReference>
<evidence type="ECO:0000313" key="3">
    <source>
        <dbReference type="Proteomes" id="UP000253975"/>
    </source>
</evidence>
<dbReference type="PANTHER" id="PTHR47197:SF3">
    <property type="entry name" value="DIHYDRO-HEME D1 DEHYDROGENASE"/>
    <property type="match status" value="1"/>
</dbReference>
<dbReference type="InterPro" id="IPR051200">
    <property type="entry name" value="Host-pathogen_enzymatic-act"/>
</dbReference>